<dbReference type="GO" id="GO:0008972">
    <property type="term" value="F:phosphomethylpyrimidine kinase activity"/>
    <property type="evidence" value="ECO:0007669"/>
    <property type="project" value="TreeGrafter"/>
</dbReference>
<name>A0A383BTN1_9ZZZZ</name>
<reference evidence="2" key="1">
    <citation type="submission" date="2018-05" db="EMBL/GenBank/DDBJ databases">
        <authorList>
            <person name="Lanie J.A."/>
            <person name="Ng W.-L."/>
            <person name="Kazmierczak K.M."/>
            <person name="Andrzejewski T.M."/>
            <person name="Davidsen T.M."/>
            <person name="Wayne K.J."/>
            <person name="Tettelin H."/>
            <person name="Glass J.I."/>
            <person name="Rusch D."/>
            <person name="Podicherti R."/>
            <person name="Tsui H.-C.T."/>
            <person name="Winkler M.E."/>
        </authorList>
    </citation>
    <scope>NUCLEOTIDE SEQUENCE</scope>
</reference>
<dbReference type="GO" id="GO:0005829">
    <property type="term" value="C:cytosol"/>
    <property type="evidence" value="ECO:0007669"/>
    <property type="project" value="TreeGrafter"/>
</dbReference>
<dbReference type="EMBL" id="UINC01203114">
    <property type="protein sequence ID" value="SVE23221.1"/>
    <property type="molecule type" value="Genomic_DNA"/>
</dbReference>
<gene>
    <name evidence="2" type="ORF">METZ01_LOCUS476075</name>
</gene>
<dbReference type="PANTHER" id="PTHR20858">
    <property type="entry name" value="PHOSPHOMETHYLPYRIMIDINE KINASE"/>
    <property type="match status" value="1"/>
</dbReference>
<dbReference type="SUPFAM" id="SSF53613">
    <property type="entry name" value="Ribokinase-like"/>
    <property type="match status" value="1"/>
</dbReference>
<proteinExistence type="predicted"/>
<protein>
    <recommendedName>
        <fullName evidence="1">Pyridoxamine kinase/Phosphomethylpyrimidine kinase domain-containing protein</fullName>
    </recommendedName>
</protein>
<sequence>ESLLPLARCVTPNAAEAAILVGEPVESIEQMGRAAERLCSMGADSAVVTGGHLGADGPLIDVLCDGGQVHEIHATSYSEGGGHGTGCAFSAALAAGLANGLNVYESVRGAQHYVGQALASGFLGGVGETLLWHGVKPATSLEGDDEE</sequence>
<dbReference type="Pfam" id="PF08543">
    <property type="entry name" value="Phos_pyr_kin"/>
    <property type="match status" value="1"/>
</dbReference>
<dbReference type="PANTHER" id="PTHR20858:SF17">
    <property type="entry name" value="HYDROXYMETHYLPYRIMIDINE_PHOSPHOMETHYLPYRIMIDINE KINASE THI20-RELATED"/>
    <property type="match status" value="1"/>
</dbReference>
<evidence type="ECO:0000259" key="1">
    <source>
        <dbReference type="Pfam" id="PF08543"/>
    </source>
</evidence>
<accession>A0A383BTN1</accession>
<dbReference type="Gene3D" id="3.40.1190.20">
    <property type="match status" value="1"/>
</dbReference>
<dbReference type="GO" id="GO:0008902">
    <property type="term" value="F:hydroxymethylpyrimidine kinase activity"/>
    <property type="evidence" value="ECO:0007669"/>
    <property type="project" value="TreeGrafter"/>
</dbReference>
<evidence type="ECO:0000313" key="2">
    <source>
        <dbReference type="EMBL" id="SVE23221.1"/>
    </source>
</evidence>
<dbReference type="InterPro" id="IPR013749">
    <property type="entry name" value="PM/HMP-P_kinase-1"/>
</dbReference>
<feature type="domain" description="Pyridoxamine kinase/Phosphomethylpyrimidine kinase" evidence="1">
    <location>
        <begin position="2"/>
        <end position="122"/>
    </location>
</feature>
<dbReference type="GO" id="GO:0009228">
    <property type="term" value="P:thiamine biosynthetic process"/>
    <property type="evidence" value="ECO:0007669"/>
    <property type="project" value="TreeGrafter"/>
</dbReference>
<dbReference type="InterPro" id="IPR029056">
    <property type="entry name" value="Ribokinase-like"/>
</dbReference>
<organism evidence="2">
    <name type="scientific">marine metagenome</name>
    <dbReference type="NCBI Taxonomy" id="408172"/>
    <lineage>
        <taxon>unclassified sequences</taxon>
        <taxon>metagenomes</taxon>
        <taxon>ecological metagenomes</taxon>
    </lineage>
</organism>
<feature type="non-terminal residue" evidence="2">
    <location>
        <position position="1"/>
    </location>
</feature>
<dbReference type="AlphaFoldDB" id="A0A383BTN1"/>